<keyword evidence="3 10" id="KW-0662">Pyridine nucleotide biosynthesis</keyword>
<dbReference type="Proteomes" id="UP000634529">
    <property type="component" value="Unassembled WGS sequence"/>
</dbReference>
<dbReference type="NCBIfam" id="NF000841">
    <property type="entry name" value="PRK00071.1-4"/>
    <property type="match status" value="1"/>
</dbReference>
<evidence type="ECO:0000256" key="9">
    <source>
        <dbReference type="ARBA" id="ARBA00048721"/>
    </source>
</evidence>
<evidence type="ECO:0000313" key="12">
    <source>
        <dbReference type="EMBL" id="MBD8499044.1"/>
    </source>
</evidence>
<sequence length="203" mass="23387">MQVAAKRIGIMGGTFDPIHLGHLLAAEAAYEAAGLDEVWFMPTHVPPHKTRQPEASQEYRLQMVELAVASVDHFHASTWELEQGGVSYTWDTVQGLQAQYPNVNWYWIIGGDMVDYLPRWHAIEELMSTIHFIGLQRPGSSWTIEALPPAWQQRIIEVAMPQLDISSTNIRKRRKEGRSIRFLVPDTVEQYVKRWELYETDSR</sequence>
<evidence type="ECO:0000256" key="2">
    <source>
        <dbReference type="ARBA" id="ARBA00005019"/>
    </source>
</evidence>
<evidence type="ECO:0000256" key="10">
    <source>
        <dbReference type="HAMAP-Rule" id="MF_00244"/>
    </source>
</evidence>
<dbReference type="Gene3D" id="3.40.50.620">
    <property type="entry name" value="HUPs"/>
    <property type="match status" value="1"/>
</dbReference>
<dbReference type="InterPro" id="IPR014729">
    <property type="entry name" value="Rossmann-like_a/b/a_fold"/>
</dbReference>
<dbReference type="EC" id="2.7.7.18" evidence="10"/>
<comment type="catalytic activity">
    <reaction evidence="9 10">
        <text>nicotinate beta-D-ribonucleotide + ATP + H(+) = deamido-NAD(+) + diphosphate</text>
        <dbReference type="Rhea" id="RHEA:22860"/>
        <dbReference type="ChEBI" id="CHEBI:15378"/>
        <dbReference type="ChEBI" id="CHEBI:30616"/>
        <dbReference type="ChEBI" id="CHEBI:33019"/>
        <dbReference type="ChEBI" id="CHEBI:57502"/>
        <dbReference type="ChEBI" id="CHEBI:58437"/>
        <dbReference type="EC" id="2.7.7.18"/>
    </reaction>
</comment>
<evidence type="ECO:0000256" key="8">
    <source>
        <dbReference type="ARBA" id="ARBA00023027"/>
    </source>
</evidence>
<dbReference type="NCBIfam" id="TIGR00125">
    <property type="entry name" value="cyt_tran_rel"/>
    <property type="match status" value="1"/>
</dbReference>
<reference evidence="12 13" key="1">
    <citation type="submission" date="2020-09" db="EMBL/GenBank/DDBJ databases">
        <title>Paenibacillus sp. CAU 1523 isolated from sand of Haeundae Beach.</title>
        <authorList>
            <person name="Kim W."/>
        </authorList>
    </citation>
    <scope>NUCLEOTIDE SEQUENCE [LARGE SCALE GENOMIC DNA]</scope>
    <source>
        <strain evidence="12 13">CAU 1523</strain>
    </source>
</reference>
<keyword evidence="8 10" id="KW-0520">NAD</keyword>
<dbReference type="PANTHER" id="PTHR39321">
    <property type="entry name" value="NICOTINATE-NUCLEOTIDE ADENYLYLTRANSFERASE-RELATED"/>
    <property type="match status" value="1"/>
</dbReference>
<dbReference type="InterPro" id="IPR004821">
    <property type="entry name" value="Cyt_trans-like"/>
</dbReference>
<evidence type="ECO:0000256" key="4">
    <source>
        <dbReference type="ARBA" id="ARBA00022679"/>
    </source>
</evidence>
<dbReference type="NCBIfam" id="TIGR00482">
    <property type="entry name" value="nicotinate (nicotinamide) nucleotide adenylyltransferase"/>
    <property type="match status" value="1"/>
</dbReference>
<dbReference type="HAMAP" id="MF_00244">
    <property type="entry name" value="NaMN_adenylyltr"/>
    <property type="match status" value="1"/>
</dbReference>
<accession>A0ABR9AY23</accession>
<keyword evidence="4 10" id="KW-0808">Transferase</keyword>
<dbReference type="CDD" id="cd02165">
    <property type="entry name" value="NMNAT"/>
    <property type="match status" value="1"/>
</dbReference>
<keyword evidence="6 10" id="KW-0547">Nucleotide-binding</keyword>
<keyword evidence="13" id="KW-1185">Reference proteome</keyword>
<proteinExistence type="inferred from homology"/>
<keyword evidence="7 10" id="KW-0067">ATP-binding</keyword>
<comment type="caution">
    <text evidence="12">The sequence shown here is derived from an EMBL/GenBank/DDBJ whole genome shotgun (WGS) entry which is preliminary data.</text>
</comment>
<keyword evidence="5 10" id="KW-0548">Nucleotidyltransferase</keyword>
<feature type="domain" description="Cytidyltransferase-like" evidence="11">
    <location>
        <begin position="10"/>
        <end position="173"/>
    </location>
</feature>
<dbReference type="RefSeq" id="WP_192025387.1">
    <property type="nucleotide sequence ID" value="NZ_JACYTN010000007.1"/>
</dbReference>
<gene>
    <name evidence="10" type="primary">nadD</name>
    <name evidence="12" type="ORF">IFO66_12090</name>
</gene>
<evidence type="ECO:0000256" key="1">
    <source>
        <dbReference type="ARBA" id="ARBA00002324"/>
    </source>
</evidence>
<dbReference type="InterPro" id="IPR005248">
    <property type="entry name" value="NadD/NMNAT"/>
</dbReference>
<organism evidence="12 13">
    <name type="scientific">Paenibacillus arenosi</name>
    <dbReference type="NCBI Taxonomy" id="2774142"/>
    <lineage>
        <taxon>Bacteria</taxon>
        <taxon>Bacillati</taxon>
        <taxon>Bacillota</taxon>
        <taxon>Bacilli</taxon>
        <taxon>Bacillales</taxon>
        <taxon>Paenibacillaceae</taxon>
        <taxon>Paenibacillus</taxon>
    </lineage>
</organism>
<evidence type="ECO:0000256" key="3">
    <source>
        <dbReference type="ARBA" id="ARBA00022642"/>
    </source>
</evidence>
<dbReference type="EMBL" id="JACYTN010000007">
    <property type="protein sequence ID" value="MBD8499044.1"/>
    <property type="molecule type" value="Genomic_DNA"/>
</dbReference>
<evidence type="ECO:0000256" key="7">
    <source>
        <dbReference type="ARBA" id="ARBA00022840"/>
    </source>
</evidence>
<name>A0ABR9AY23_9BACL</name>
<comment type="pathway">
    <text evidence="2 10">Cofactor biosynthesis; NAD(+) biosynthesis; deamido-NAD(+) from nicotinate D-ribonucleotide: step 1/1.</text>
</comment>
<evidence type="ECO:0000256" key="6">
    <source>
        <dbReference type="ARBA" id="ARBA00022741"/>
    </source>
</evidence>
<protein>
    <recommendedName>
        <fullName evidence="10">Probable nicotinate-nucleotide adenylyltransferase</fullName>
        <ecNumber evidence="10">2.7.7.18</ecNumber>
    </recommendedName>
    <alternativeName>
        <fullName evidence="10">Deamido-NAD(+) diphosphorylase</fullName>
    </alternativeName>
    <alternativeName>
        <fullName evidence="10">Deamido-NAD(+) pyrophosphorylase</fullName>
    </alternativeName>
    <alternativeName>
        <fullName evidence="10">Nicotinate mononucleotide adenylyltransferase</fullName>
        <shortName evidence="10">NaMN adenylyltransferase</shortName>
    </alternativeName>
</protein>
<dbReference type="SUPFAM" id="SSF52374">
    <property type="entry name" value="Nucleotidylyl transferase"/>
    <property type="match status" value="1"/>
</dbReference>
<dbReference type="Pfam" id="PF01467">
    <property type="entry name" value="CTP_transf_like"/>
    <property type="match status" value="1"/>
</dbReference>
<comment type="function">
    <text evidence="1 10">Catalyzes the reversible adenylation of nicotinate mononucleotide (NaMN) to nicotinic acid adenine dinucleotide (NaAD).</text>
</comment>
<comment type="similarity">
    <text evidence="10">Belongs to the NadD family.</text>
</comment>
<dbReference type="NCBIfam" id="NF000840">
    <property type="entry name" value="PRK00071.1-3"/>
    <property type="match status" value="1"/>
</dbReference>
<dbReference type="GO" id="GO:0004515">
    <property type="term" value="F:nicotinate-nucleotide adenylyltransferase activity"/>
    <property type="evidence" value="ECO:0007669"/>
    <property type="project" value="UniProtKB-EC"/>
</dbReference>
<evidence type="ECO:0000256" key="5">
    <source>
        <dbReference type="ARBA" id="ARBA00022695"/>
    </source>
</evidence>
<dbReference type="PANTHER" id="PTHR39321:SF3">
    <property type="entry name" value="PHOSPHOPANTETHEINE ADENYLYLTRANSFERASE"/>
    <property type="match status" value="1"/>
</dbReference>
<evidence type="ECO:0000313" key="13">
    <source>
        <dbReference type="Proteomes" id="UP000634529"/>
    </source>
</evidence>
<evidence type="ECO:0000259" key="11">
    <source>
        <dbReference type="Pfam" id="PF01467"/>
    </source>
</evidence>